<evidence type="ECO:0000256" key="1">
    <source>
        <dbReference type="ARBA" id="ARBA00009776"/>
    </source>
</evidence>
<dbReference type="InterPro" id="IPR027417">
    <property type="entry name" value="P-loop_NTPase"/>
</dbReference>
<keyword evidence="4 10" id="KW-0808">Transferase</keyword>
<keyword evidence="8 10" id="KW-0067">ATP-binding</keyword>
<evidence type="ECO:0000256" key="9">
    <source>
        <dbReference type="ARBA" id="ARBA00048743"/>
    </source>
</evidence>
<dbReference type="HAMAP" id="MF_00165">
    <property type="entry name" value="Thymidylate_kinase"/>
    <property type="match status" value="1"/>
</dbReference>
<dbReference type="Proteomes" id="UP001519418">
    <property type="component" value="Unassembled WGS sequence"/>
</dbReference>
<evidence type="ECO:0000259" key="11">
    <source>
        <dbReference type="Pfam" id="PF02223"/>
    </source>
</evidence>
<keyword evidence="13" id="KW-1185">Reference proteome</keyword>
<reference evidence="12 13" key="1">
    <citation type="submission" date="2020-02" db="EMBL/GenBank/DDBJ databases">
        <title>Fructobacillus sp. isolated from paper mulberry of Taiwan.</title>
        <authorList>
            <person name="Lin S.-T."/>
        </authorList>
    </citation>
    <scope>NUCLEOTIDE SEQUENCE [LARGE SCALE GENOMIC DNA]</scope>
    <source>
        <strain evidence="12 13">M1-10</strain>
    </source>
</reference>
<dbReference type="EMBL" id="JAAMFI010000002">
    <property type="protein sequence ID" value="MBS9335203.1"/>
    <property type="molecule type" value="Genomic_DNA"/>
</dbReference>
<dbReference type="PANTHER" id="PTHR10344:SF4">
    <property type="entry name" value="UMP-CMP KINASE 2, MITOCHONDRIAL"/>
    <property type="match status" value="1"/>
</dbReference>
<proteinExistence type="inferred from homology"/>
<dbReference type="NCBIfam" id="TIGR00041">
    <property type="entry name" value="DTMP_kinase"/>
    <property type="match status" value="1"/>
</dbReference>
<feature type="binding site" evidence="10">
    <location>
        <begin position="11"/>
        <end position="18"/>
    </location>
    <ligand>
        <name>ATP</name>
        <dbReference type="ChEBI" id="CHEBI:30616"/>
    </ligand>
</feature>
<protein>
    <recommendedName>
        <fullName evidence="3 10">Thymidylate kinase</fullName>
        <ecNumber evidence="2 10">2.7.4.9</ecNumber>
    </recommendedName>
    <alternativeName>
        <fullName evidence="10">dTMP kinase</fullName>
    </alternativeName>
</protein>
<name>A0ABS5QPV4_9LACO</name>
<dbReference type="PANTHER" id="PTHR10344">
    <property type="entry name" value="THYMIDYLATE KINASE"/>
    <property type="match status" value="1"/>
</dbReference>
<evidence type="ECO:0000256" key="6">
    <source>
        <dbReference type="ARBA" id="ARBA00022741"/>
    </source>
</evidence>
<evidence type="ECO:0000256" key="10">
    <source>
        <dbReference type="HAMAP-Rule" id="MF_00165"/>
    </source>
</evidence>
<dbReference type="Gene3D" id="3.40.50.300">
    <property type="entry name" value="P-loop containing nucleotide triphosphate hydrolases"/>
    <property type="match status" value="1"/>
</dbReference>
<comment type="catalytic activity">
    <reaction evidence="9 10">
        <text>dTMP + ATP = dTDP + ADP</text>
        <dbReference type="Rhea" id="RHEA:13517"/>
        <dbReference type="ChEBI" id="CHEBI:30616"/>
        <dbReference type="ChEBI" id="CHEBI:58369"/>
        <dbReference type="ChEBI" id="CHEBI:63528"/>
        <dbReference type="ChEBI" id="CHEBI:456216"/>
        <dbReference type="EC" id="2.7.4.9"/>
    </reaction>
</comment>
<dbReference type="SUPFAM" id="SSF52540">
    <property type="entry name" value="P-loop containing nucleoside triphosphate hydrolases"/>
    <property type="match status" value="1"/>
</dbReference>
<evidence type="ECO:0000256" key="3">
    <source>
        <dbReference type="ARBA" id="ARBA00017144"/>
    </source>
</evidence>
<dbReference type="InterPro" id="IPR018094">
    <property type="entry name" value="Thymidylate_kinase"/>
</dbReference>
<evidence type="ECO:0000313" key="13">
    <source>
        <dbReference type="Proteomes" id="UP001519418"/>
    </source>
</evidence>
<dbReference type="EC" id="2.7.4.9" evidence="2 10"/>
<dbReference type="InterPro" id="IPR018095">
    <property type="entry name" value="Thymidylate_kin_CS"/>
</dbReference>
<keyword evidence="6 10" id="KW-0547">Nucleotide-binding</keyword>
<sequence length="216" mass="24090">MTKANFISFEGPEGAGKTTVIQSVLPEIEKLTQKPVLLTREPGGNAMAEAIRNLLKVQTEPAIDSWTEVFLLAASRREHVIQTILPALKAGHVVVSDRYLDSSLAYQGGGRGLGLEKVQKINDFAIMDPKTGQAVMPELTIYLDLPVAEGLERIFKNRTDKIDRLDQESLAFHEKVRQSYLALAEDNPKRIKRVDATQSKEKVLEDVKAIIAKNWR</sequence>
<feature type="domain" description="Thymidylate kinase-like" evidence="11">
    <location>
        <begin position="9"/>
        <end position="206"/>
    </location>
</feature>
<evidence type="ECO:0000256" key="4">
    <source>
        <dbReference type="ARBA" id="ARBA00022679"/>
    </source>
</evidence>
<dbReference type="CDD" id="cd01672">
    <property type="entry name" value="TMPK"/>
    <property type="match status" value="1"/>
</dbReference>
<dbReference type="GO" id="GO:0004798">
    <property type="term" value="F:dTMP kinase activity"/>
    <property type="evidence" value="ECO:0007669"/>
    <property type="project" value="UniProtKB-EC"/>
</dbReference>
<dbReference type="RefSeq" id="WP_213819799.1">
    <property type="nucleotide sequence ID" value="NZ_JAAMFI010000002.1"/>
</dbReference>
<evidence type="ECO:0000256" key="2">
    <source>
        <dbReference type="ARBA" id="ARBA00012980"/>
    </source>
</evidence>
<accession>A0ABS5QPV4</accession>
<evidence type="ECO:0000313" key="12">
    <source>
        <dbReference type="EMBL" id="MBS9335203.1"/>
    </source>
</evidence>
<dbReference type="PROSITE" id="PS01331">
    <property type="entry name" value="THYMIDYLATE_KINASE"/>
    <property type="match status" value="1"/>
</dbReference>
<organism evidence="12 13">
    <name type="scientific">Fructobacillus papyriferae</name>
    <dbReference type="NCBI Taxonomy" id="2713171"/>
    <lineage>
        <taxon>Bacteria</taxon>
        <taxon>Bacillati</taxon>
        <taxon>Bacillota</taxon>
        <taxon>Bacilli</taxon>
        <taxon>Lactobacillales</taxon>
        <taxon>Lactobacillaceae</taxon>
        <taxon>Fructobacillus</taxon>
    </lineage>
</organism>
<keyword evidence="7 10" id="KW-0418">Kinase</keyword>
<dbReference type="Pfam" id="PF02223">
    <property type="entry name" value="Thymidylate_kin"/>
    <property type="match status" value="1"/>
</dbReference>
<dbReference type="InterPro" id="IPR039430">
    <property type="entry name" value="Thymidylate_kin-like_dom"/>
</dbReference>
<comment type="caution">
    <text evidence="12">The sequence shown here is derived from an EMBL/GenBank/DDBJ whole genome shotgun (WGS) entry which is preliminary data.</text>
</comment>
<evidence type="ECO:0000256" key="8">
    <source>
        <dbReference type="ARBA" id="ARBA00022840"/>
    </source>
</evidence>
<gene>
    <name evidence="10" type="primary">tmk</name>
    <name evidence="12" type="ORF">G6R27_04050</name>
</gene>
<evidence type="ECO:0000256" key="7">
    <source>
        <dbReference type="ARBA" id="ARBA00022777"/>
    </source>
</evidence>
<keyword evidence="5 10" id="KW-0545">Nucleotide biosynthesis</keyword>
<comment type="similarity">
    <text evidence="1 10">Belongs to the thymidylate kinase family.</text>
</comment>
<comment type="function">
    <text evidence="10">Phosphorylation of dTMP to form dTDP in both de novo and salvage pathways of dTTP synthesis.</text>
</comment>
<evidence type="ECO:0000256" key="5">
    <source>
        <dbReference type="ARBA" id="ARBA00022727"/>
    </source>
</evidence>